<comment type="similarity">
    <text evidence="4">Belongs to the MsrA Met sulfoxide reductase family.</text>
</comment>
<dbReference type="InterPro" id="IPR036509">
    <property type="entry name" value="Met_Sox_Rdtase_MsrA_sf"/>
</dbReference>
<dbReference type="OrthoDB" id="4174719at2"/>
<dbReference type="PANTHER" id="PTHR42799">
    <property type="entry name" value="MITOCHONDRIAL PEPTIDE METHIONINE SULFOXIDE REDUCTASE"/>
    <property type="match status" value="1"/>
</dbReference>
<comment type="caution">
    <text evidence="6">The sequence shown here is derived from an EMBL/GenBank/DDBJ whole genome shotgun (WGS) entry which is preliminary data.</text>
</comment>
<reference evidence="6 7" key="1">
    <citation type="submission" date="2018-08" db="EMBL/GenBank/DDBJ databases">
        <title>A genome reference for cultivated species of the human gut microbiota.</title>
        <authorList>
            <person name="Zou Y."/>
            <person name="Xue W."/>
            <person name="Luo G."/>
        </authorList>
    </citation>
    <scope>NUCLEOTIDE SEQUENCE [LARGE SCALE GENOMIC DNA]</scope>
    <source>
        <strain evidence="6 7">OF01-2LB</strain>
    </source>
</reference>
<comment type="function">
    <text evidence="4">Has an important function as a repair enzyme for proteins that have been inactivated by oxidation. Catalyzes the reversible oxidation-reduction of methionine sulfoxide in proteins to methionine.</text>
</comment>
<sequence>MKEIYLAGGCFWGMQAYFEQLHGIMATEVGYANGHVENPTYEMVCSGTTGYAEALHIQYDASVITLRFLLSLYYDVIDPTSYHRQGNDIGEQYRTGIYYVDEADQPVIEASLQELAKCYREPIAVEMKPLTSFYSAEEYHQEYLKKNPGGYCHISRQKILAAASIRPK</sequence>
<dbReference type="EMBL" id="QVEV01000010">
    <property type="protein sequence ID" value="RGC16068.1"/>
    <property type="molecule type" value="Genomic_DNA"/>
</dbReference>
<name>A0A3E2VXI9_CLOIN</name>
<dbReference type="InterPro" id="IPR050162">
    <property type="entry name" value="MsrA_MetSO_reductase"/>
</dbReference>
<dbReference type="GO" id="GO:0005737">
    <property type="term" value="C:cytoplasm"/>
    <property type="evidence" value="ECO:0007669"/>
    <property type="project" value="TreeGrafter"/>
</dbReference>
<proteinExistence type="inferred from homology"/>
<keyword evidence="1 4" id="KW-0560">Oxidoreductase</keyword>
<dbReference type="Gene3D" id="3.30.1060.10">
    <property type="entry name" value="Peptide methionine sulphoxide reductase MsrA"/>
    <property type="match status" value="1"/>
</dbReference>
<dbReference type="EC" id="1.8.4.11" evidence="4"/>
<organism evidence="6 7">
    <name type="scientific">Clostridium innocuum</name>
    <dbReference type="NCBI Taxonomy" id="1522"/>
    <lineage>
        <taxon>Bacteria</taxon>
        <taxon>Bacillati</taxon>
        <taxon>Bacillota</taxon>
        <taxon>Clostridia</taxon>
        <taxon>Eubacteriales</taxon>
        <taxon>Clostridiaceae</taxon>
        <taxon>Clostridium</taxon>
    </lineage>
</organism>
<dbReference type="GO" id="GO:0008113">
    <property type="term" value="F:peptide-methionine (S)-S-oxide reductase activity"/>
    <property type="evidence" value="ECO:0007669"/>
    <property type="project" value="UniProtKB-UniRule"/>
</dbReference>
<dbReference type="RefSeq" id="WP_117442871.1">
    <property type="nucleotide sequence ID" value="NZ_JAJFEN010000058.1"/>
</dbReference>
<accession>A0A3E2VXI9</accession>
<gene>
    <name evidence="4 6" type="primary">msrA</name>
    <name evidence="6" type="ORF">DXA38_08805</name>
</gene>
<evidence type="ECO:0000256" key="1">
    <source>
        <dbReference type="ARBA" id="ARBA00023002"/>
    </source>
</evidence>
<evidence type="ECO:0000313" key="7">
    <source>
        <dbReference type="Proteomes" id="UP000260025"/>
    </source>
</evidence>
<evidence type="ECO:0000259" key="5">
    <source>
        <dbReference type="Pfam" id="PF01625"/>
    </source>
</evidence>
<protein>
    <recommendedName>
        <fullName evidence="4">Peptide methionine sulfoxide reductase MsrA</fullName>
        <shortName evidence="4">Protein-methionine-S-oxide reductase</shortName>
        <ecNumber evidence="4">1.8.4.11</ecNumber>
    </recommendedName>
    <alternativeName>
        <fullName evidence="4">Peptide-methionine (S)-S-oxide reductase</fullName>
        <shortName evidence="4">Peptide Met(O) reductase</shortName>
    </alternativeName>
</protein>
<dbReference type="GO" id="GO:0034599">
    <property type="term" value="P:cellular response to oxidative stress"/>
    <property type="evidence" value="ECO:0007669"/>
    <property type="project" value="TreeGrafter"/>
</dbReference>
<dbReference type="Proteomes" id="UP000260025">
    <property type="component" value="Unassembled WGS sequence"/>
</dbReference>
<dbReference type="HAMAP" id="MF_01401">
    <property type="entry name" value="MsrA"/>
    <property type="match status" value="1"/>
</dbReference>
<dbReference type="AlphaFoldDB" id="A0A3E2VXI9"/>
<dbReference type="NCBIfam" id="TIGR00401">
    <property type="entry name" value="msrA"/>
    <property type="match status" value="1"/>
</dbReference>
<dbReference type="InterPro" id="IPR002569">
    <property type="entry name" value="Met_Sox_Rdtase_MsrA_dom"/>
</dbReference>
<evidence type="ECO:0000256" key="4">
    <source>
        <dbReference type="HAMAP-Rule" id="MF_01401"/>
    </source>
</evidence>
<comment type="catalytic activity">
    <reaction evidence="2 4">
        <text>L-methionyl-[protein] + [thioredoxin]-disulfide + H2O = L-methionyl-(S)-S-oxide-[protein] + [thioredoxin]-dithiol</text>
        <dbReference type="Rhea" id="RHEA:14217"/>
        <dbReference type="Rhea" id="RHEA-COMP:10698"/>
        <dbReference type="Rhea" id="RHEA-COMP:10700"/>
        <dbReference type="Rhea" id="RHEA-COMP:12313"/>
        <dbReference type="Rhea" id="RHEA-COMP:12315"/>
        <dbReference type="ChEBI" id="CHEBI:15377"/>
        <dbReference type="ChEBI" id="CHEBI:16044"/>
        <dbReference type="ChEBI" id="CHEBI:29950"/>
        <dbReference type="ChEBI" id="CHEBI:44120"/>
        <dbReference type="ChEBI" id="CHEBI:50058"/>
        <dbReference type="EC" id="1.8.4.11"/>
    </reaction>
</comment>
<feature type="domain" description="Peptide methionine sulphoxide reductase MsrA" evidence="5">
    <location>
        <begin position="3"/>
        <end position="153"/>
    </location>
</feature>
<dbReference type="PANTHER" id="PTHR42799:SF2">
    <property type="entry name" value="MITOCHONDRIAL PEPTIDE METHIONINE SULFOXIDE REDUCTASE"/>
    <property type="match status" value="1"/>
</dbReference>
<dbReference type="Pfam" id="PF01625">
    <property type="entry name" value="PMSR"/>
    <property type="match status" value="1"/>
</dbReference>
<dbReference type="SUPFAM" id="SSF55068">
    <property type="entry name" value="Peptide methionine sulfoxide reductase"/>
    <property type="match status" value="1"/>
</dbReference>
<evidence type="ECO:0000256" key="2">
    <source>
        <dbReference type="ARBA" id="ARBA00047806"/>
    </source>
</evidence>
<dbReference type="GO" id="GO:0033744">
    <property type="term" value="F:L-methionine:thioredoxin-disulfide S-oxidoreductase activity"/>
    <property type="evidence" value="ECO:0007669"/>
    <property type="project" value="RHEA"/>
</dbReference>
<comment type="catalytic activity">
    <reaction evidence="3 4">
        <text>[thioredoxin]-disulfide + L-methionine + H2O = L-methionine (S)-S-oxide + [thioredoxin]-dithiol</text>
        <dbReference type="Rhea" id="RHEA:19993"/>
        <dbReference type="Rhea" id="RHEA-COMP:10698"/>
        <dbReference type="Rhea" id="RHEA-COMP:10700"/>
        <dbReference type="ChEBI" id="CHEBI:15377"/>
        <dbReference type="ChEBI" id="CHEBI:29950"/>
        <dbReference type="ChEBI" id="CHEBI:50058"/>
        <dbReference type="ChEBI" id="CHEBI:57844"/>
        <dbReference type="ChEBI" id="CHEBI:58772"/>
        <dbReference type="EC" id="1.8.4.11"/>
    </reaction>
</comment>
<feature type="active site" evidence="4">
    <location>
        <position position="10"/>
    </location>
</feature>
<evidence type="ECO:0000256" key="3">
    <source>
        <dbReference type="ARBA" id="ARBA00048782"/>
    </source>
</evidence>
<evidence type="ECO:0000313" key="6">
    <source>
        <dbReference type="EMBL" id="RGC16068.1"/>
    </source>
</evidence>